<feature type="domain" description="WYL" evidence="1">
    <location>
        <begin position="148"/>
        <end position="216"/>
    </location>
</feature>
<accession>A0A2N3IPR2</accession>
<dbReference type="Proteomes" id="UP000233526">
    <property type="component" value="Unassembled WGS sequence"/>
</dbReference>
<evidence type="ECO:0000259" key="1">
    <source>
        <dbReference type="Pfam" id="PF13280"/>
    </source>
</evidence>
<name>A0A2N3IPR2_AERSO</name>
<reference evidence="3 4" key="1">
    <citation type="journal article" date="2017" name="Front. Microbiol.">
        <title>Strong Genomic and Phenotypic Heterogeneity in the Aeromonas sobria Species Complex.</title>
        <authorList>
            <person name="Gauthier J."/>
            <person name="Vincent A.T."/>
            <person name="Charette S.J."/>
            <person name="Derome N."/>
        </authorList>
    </citation>
    <scope>NUCLEOTIDE SEQUENCE [LARGE SCALE GENOMIC DNA]</scope>
    <source>
        <strain evidence="3 4">JF2635</strain>
    </source>
</reference>
<dbReference type="PANTHER" id="PTHR34580">
    <property type="match status" value="1"/>
</dbReference>
<dbReference type="Pfam" id="PF13280">
    <property type="entry name" value="WYL"/>
    <property type="match status" value="1"/>
</dbReference>
<dbReference type="EMBL" id="LJZX01000063">
    <property type="protein sequence ID" value="PKQ73261.1"/>
    <property type="molecule type" value="Genomic_DNA"/>
</dbReference>
<comment type="caution">
    <text evidence="3">The sequence shown here is derived from an EMBL/GenBank/DDBJ whole genome shotgun (WGS) entry which is preliminary data.</text>
</comment>
<dbReference type="Pfam" id="PF25583">
    <property type="entry name" value="WCX"/>
    <property type="match status" value="1"/>
</dbReference>
<dbReference type="PANTHER" id="PTHR34580:SF1">
    <property type="entry name" value="PROTEIN PAFC"/>
    <property type="match status" value="1"/>
</dbReference>
<evidence type="ECO:0000313" key="4">
    <source>
        <dbReference type="Proteomes" id="UP000233526"/>
    </source>
</evidence>
<dbReference type="InterPro" id="IPR026881">
    <property type="entry name" value="WYL_dom"/>
</dbReference>
<dbReference type="PROSITE" id="PS52050">
    <property type="entry name" value="WYL"/>
    <property type="match status" value="1"/>
</dbReference>
<organism evidence="3 4">
    <name type="scientific">Aeromonas sobria</name>
    <dbReference type="NCBI Taxonomy" id="646"/>
    <lineage>
        <taxon>Bacteria</taxon>
        <taxon>Pseudomonadati</taxon>
        <taxon>Pseudomonadota</taxon>
        <taxon>Gammaproteobacteria</taxon>
        <taxon>Aeromonadales</taxon>
        <taxon>Aeromonadaceae</taxon>
        <taxon>Aeromonas</taxon>
    </lineage>
</organism>
<dbReference type="InterPro" id="IPR051534">
    <property type="entry name" value="CBASS_pafABC_assoc_protein"/>
</dbReference>
<dbReference type="InterPro" id="IPR057727">
    <property type="entry name" value="WCX_dom"/>
</dbReference>
<dbReference type="AlphaFoldDB" id="A0A2N3IPR2"/>
<gene>
    <name evidence="3" type="ORF">AOX56_21575</name>
</gene>
<evidence type="ECO:0000259" key="2">
    <source>
        <dbReference type="Pfam" id="PF25583"/>
    </source>
</evidence>
<evidence type="ECO:0000313" key="3">
    <source>
        <dbReference type="EMBL" id="PKQ73261.1"/>
    </source>
</evidence>
<feature type="domain" description="WCX" evidence="2">
    <location>
        <begin position="248"/>
        <end position="321"/>
    </location>
</feature>
<proteinExistence type="predicted"/>
<sequence>MSSTQTQRHLAILNYLPFEPRYITTTDIALRLENEGFRVSPRKVQRDLEILSCDHSITVDDTVRPYRWSRPKGSLGWLDMTPATALTLCMAKQHLQTLLPRQLQDNLQDFFIQAEQRLTSNNKLAQWPKRIAAHPAGFQLIPPQVDNQVLERVEQALLEGKVLQIEYAPRPPRQAKFYLVNPLALVTKGSTLYLIATLVQDGEYRHFALHRARHAELTEKRSTEPTEFDLGDYLAKGNLAFPLHRQIELALRVDYIRGYHLQQSKLSEEQRMEPDDSHHFIIHATVNDNEELLWWLMSIADISQVLSPPELRARVVASLQQGLANYTQD</sequence>
<protein>
    <submittedName>
        <fullName evidence="3">Uncharacterized protein</fullName>
    </submittedName>
</protein>